<dbReference type="EMBL" id="BSFK01000016">
    <property type="protein sequence ID" value="GLK77810.1"/>
    <property type="molecule type" value="Genomic_DNA"/>
</dbReference>
<protein>
    <recommendedName>
        <fullName evidence="1">DUF374 domain-containing protein</fullName>
    </recommendedName>
</protein>
<evidence type="ECO:0000313" key="2">
    <source>
        <dbReference type="EMBL" id="GLK77810.1"/>
    </source>
</evidence>
<proteinExistence type="predicted"/>
<dbReference type="CDD" id="cd07983">
    <property type="entry name" value="LPLAT_DUF374-like"/>
    <property type="match status" value="1"/>
</dbReference>
<feature type="domain" description="DUF374" evidence="1">
    <location>
        <begin position="68"/>
        <end position="139"/>
    </location>
</feature>
<accession>A0A9W6JL36</accession>
<evidence type="ECO:0000313" key="3">
    <source>
        <dbReference type="Proteomes" id="UP001143364"/>
    </source>
</evidence>
<organism evidence="2 3">
    <name type="scientific">Methylopila jiangsuensis</name>
    <dbReference type="NCBI Taxonomy" id="586230"/>
    <lineage>
        <taxon>Bacteria</taxon>
        <taxon>Pseudomonadati</taxon>
        <taxon>Pseudomonadota</taxon>
        <taxon>Alphaproteobacteria</taxon>
        <taxon>Hyphomicrobiales</taxon>
        <taxon>Methylopilaceae</taxon>
        <taxon>Methylopila</taxon>
    </lineage>
</organism>
<dbReference type="Pfam" id="PF04028">
    <property type="entry name" value="DUF374"/>
    <property type="match status" value="1"/>
</dbReference>
<dbReference type="InterPro" id="IPR007172">
    <property type="entry name" value="DUF374"/>
</dbReference>
<gene>
    <name evidence="2" type="ORF">GCM10008171_30640</name>
</gene>
<reference evidence="2" key="2">
    <citation type="submission" date="2023-01" db="EMBL/GenBank/DDBJ databases">
        <authorList>
            <person name="Sun Q."/>
            <person name="Evtushenko L."/>
        </authorList>
    </citation>
    <scope>NUCLEOTIDE SEQUENCE</scope>
    <source>
        <strain evidence="2">VKM B-2555</strain>
    </source>
</reference>
<dbReference type="AlphaFoldDB" id="A0A9W6JL36"/>
<keyword evidence="3" id="KW-1185">Reference proteome</keyword>
<evidence type="ECO:0000259" key="1">
    <source>
        <dbReference type="Pfam" id="PF04028"/>
    </source>
</evidence>
<name>A0A9W6JL36_9HYPH</name>
<comment type="caution">
    <text evidence="2">The sequence shown here is derived from an EMBL/GenBank/DDBJ whole genome shotgun (WGS) entry which is preliminary data.</text>
</comment>
<dbReference type="RefSeq" id="WP_271205647.1">
    <property type="nucleotide sequence ID" value="NZ_BSFK01000016.1"/>
</dbReference>
<reference evidence="2" key="1">
    <citation type="journal article" date="2014" name="Int. J. Syst. Evol. Microbiol.">
        <title>Complete genome sequence of Corynebacterium casei LMG S-19264T (=DSM 44701T), isolated from a smear-ripened cheese.</title>
        <authorList>
            <consortium name="US DOE Joint Genome Institute (JGI-PGF)"/>
            <person name="Walter F."/>
            <person name="Albersmeier A."/>
            <person name="Kalinowski J."/>
            <person name="Ruckert C."/>
        </authorList>
    </citation>
    <scope>NUCLEOTIDE SEQUENCE</scope>
    <source>
        <strain evidence="2">VKM B-2555</strain>
    </source>
</reference>
<dbReference type="Proteomes" id="UP001143364">
    <property type="component" value="Unassembled WGS sequence"/>
</dbReference>
<sequence>MLKRIGRSVAAQETAGALLAGYIRLVRATNRWTFEPADFQDRLVPHLPVIVALWHGQHLMVPAMKRGDMPARTLASRHVDGGVNAIACRHFGIGAVRGSGAAGSAARKASRRGGAQALRAMLDALATGDSMVFTADVPKVSGRAGEGVALLARLSGRPVFPFAVATSRALEFDSWDRASLNLPFGRGAAVLGEPIRVAPDADADALESARLRVEQGLDAAHARAYALVGRTWRRRGEAASSGATPSDA</sequence>